<sequence length="162" mass="17356">MSPAPMMRIVNLVDGALRGLVALCLMALTGLVIFQVVSRYVFGSVPLFAEETARFAMIWMAMMAAALGVRDATNIRIDLLPAAFGRLSAKARRVLEAGLETVSLAVFLVLAWYGLDAMLFAHGQDSPGMGIPLSYPYAVMPVAFVCAAGFSVLRIVYGPPVE</sequence>
<dbReference type="PANTHER" id="PTHR35011:SF2">
    <property type="entry name" value="2,3-DIKETO-L-GULONATE TRAP TRANSPORTER SMALL PERMEASE PROTEIN YIAM"/>
    <property type="match status" value="1"/>
</dbReference>
<evidence type="ECO:0000313" key="11">
    <source>
        <dbReference type="EMBL" id="MFC3145240.1"/>
    </source>
</evidence>
<organism evidence="11 12">
    <name type="scientific">Psychromarinibacter halotolerans</name>
    <dbReference type="NCBI Taxonomy" id="1775175"/>
    <lineage>
        <taxon>Bacteria</taxon>
        <taxon>Pseudomonadati</taxon>
        <taxon>Pseudomonadota</taxon>
        <taxon>Alphaproteobacteria</taxon>
        <taxon>Rhodobacterales</taxon>
        <taxon>Paracoccaceae</taxon>
        <taxon>Psychromarinibacter</taxon>
    </lineage>
</organism>
<proteinExistence type="inferred from homology"/>
<keyword evidence="5 9" id="KW-0812">Transmembrane</keyword>
<dbReference type="Proteomes" id="UP001595632">
    <property type="component" value="Unassembled WGS sequence"/>
</dbReference>
<feature type="domain" description="Tripartite ATP-independent periplasmic transporters DctQ component" evidence="10">
    <location>
        <begin position="28"/>
        <end position="156"/>
    </location>
</feature>
<comment type="subcellular location">
    <subcellularLocation>
        <location evidence="1 9">Cell inner membrane</location>
        <topology evidence="1 9">Multi-pass membrane protein</topology>
    </subcellularLocation>
</comment>
<keyword evidence="7 9" id="KW-0472">Membrane</keyword>
<keyword evidence="3" id="KW-1003">Cell membrane</keyword>
<evidence type="ECO:0000256" key="9">
    <source>
        <dbReference type="RuleBase" id="RU369079"/>
    </source>
</evidence>
<evidence type="ECO:0000256" key="5">
    <source>
        <dbReference type="ARBA" id="ARBA00022692"/>
    </source>
</evidence>
<protein>
    <recommendedName>
        <fullName evidence="9">TRAP transporter small permease protein</fullName>
    </recommendedName>
</protein>
<comment type="caution">
    <text evidence="11">The sequence shown here is derived from an EMBL/GenBank/DDBJ whole genome shotgun (WGS) entry which is preliminary data.</text>
</comment>
<evidence type="ECO:0000256" key="6">
    <source>
        <dbReference type="ARBA" id="ARBA00022989"/>
    </source>
</evidence>
<name>A0ABV7GYG9_9RHOB</name>
<comment type="subunit">
    <text evidence="9">The complex comprises the extracytoplasmic solute receptor protein and the two transmembrane proteins.</text>
</comment>
<reference evidence="12" key="1">
    <citation type="journal article" date="2019" name="Int. J. Syst. Evol. Microbiol.">
        <title>The Global Catalogue of Microorganisms (GCM) 10K type strain sequencing project: providing services to taxonomists for standard genome sequencing and annotation.</title>
        <authorList>
            <consortium name="The Broad Institute Genomics Platform"/>
            <consortium name="The Broad Institute Genome Sequencing Center for Infectious Disease"/>
            <person name="Wu L."/>
            <person name="Ma J."/>
        </authorList>
    </citation>
    <scope>NUCLEOTIDE SEQUENCE [LARGE SCALE GENOMIC DNA]</scope>
    <source>
        <strain evidence="12">KCTC 52366</strain>
    </source>
</reference>
<keyword evidence="12" id="KW-1185">Reference proteome</keyword>
<keyword evidence="6 9" id="KW-1133">Transmembrane helix</keyword>
<keyword evidence="2 9" id="KW-0813">Transport</keyword>
<comment type="similarity">
    <text evidence="8 9">Belongs to the TRAP transporter small permease family.</text>
</comment>
<dbReference type="InterPro" id="IPR007387">
    <property type="entry name" value="TRAP_DctQ"/>
</dbReference>
<dbReference type="RefSeq" id="WP_275634613.1">
    <property type="nucleotide sequence ID" value="NZ_JARGYD010000010.1"/>
</dbReference>
<evidence type="ECO:0000256" key="8">
    <source>
        <dbReference type="ARBA" id="ARBA00038436"/>
    </source>
</evidence>
<evidence type="ECO:0000256" key="7">
    <source>
        <dbReference type="ARBA" id="ARBA00023136"/>
    </source>
</evidence>
<keyword evidence="4 9" id="KW-0997">Cell inner membrane</keyword>
<feature type="transmembrane region" description="Helical" evidence="9">
    <location>
        <begin position="20"/>
        <end position="42"/>
    </location>
</feature>
<evidence type="ECO:0000256" key="4">
    <source>
        <dbReference type="ARBA" id="ARBA00022519"/>
    </source>
</evidence>
<evidence type="ECO:0000256" key="1">
    <source>
        <dbReference type="ARBA" id="ARBA00004429"/>
    </source>
</evidence>
<dbReference type="Pfam" id="PF04290">
    <property type="entry name" value="DctQ"/>
    <property type="match status" value="1"/>
</dbReference>
<evidence type="ECO:0000256" key="3">
    <source>
        <dbReference type="ARBA" id="ARBA00022475"/>
    </source>
</evidence>
<feature type="transmembrane region" description="Helical" evidence="9">
    <location>
        <begin position="135"/>
        <end position="157"/>
    </location>
</feature>
<gene>
    <name evidence="11" type="ORF">ACFOGP_21140</name>
</gene>
<dbReference type="EMBL" id="JBHRTB010000010">
    <property type="protein sequence ID" value="MFC3145240.1"/>
    <property type="molecule type" value="Genomic_DNA"/>
</dbReference>
<evidence type="ECO:0000256" key="2">
    <source>
        <dbReference type="ARBA" id="ARBA00022448"/>
    </source>
</evidence>
<comment type="function">
    <text evidence="9">Part of the tripartite ATP-independent periplasmic (TRAP) transport system.</text>
</comment>
<evidence type="ECO:0000313" key="12">
    <source>
        <dbReference type="Proteomes" id="UP001595632"/>
    </source>
</evidence>
<evidence type="ECO:0000259" key="10">
    <source>
        <dbReference type="Pfam" id="PF04290"/>
    </source>
</evidence>
<accession>A0ABV7GYG9</accession>
<feature type="transmembrane region" description="Helical" evidence="9">
    <location>
        <begin position="94"/>
        <end position="115"/>
    </location>
</feature>
<dbReference type="PANTHER" id="PTHR35011">
    <property type="entry name" value="2,3-DIKETO-L-GULONATE TRAP TRANSPORTER SMALL PERMEASE PROTEIN YIAM"/>
    <property type="match status" value="1"/>
</dbReference>
<feature type="transmembrane region" description="Helical" evidence="9">
    <location>
        <begin position="54"/>
        <end position="73"/>
    </location>
</feature>
<dbReference type="InterPro" id="IPR055348">
    <property type="entry name" value="DctQ"/>
</dbReference>